<keyword evidence="1" id="KW-0472">Membrane</keyword>
<gene>
    <name evidence="2" type="ORF">RHO25_006516</name>
</gene>
<dbReference type="Proteomes" id="UP001302367">
    <property type="component" value="Chromosome 4"/>
</dbReference>
<protein>
    <recommendedName>
        <fullName evidence="4">ASST-domain-containing protein</fullName>
    </recommendedName>
</protein>
<dbReference type="InterPro" id="IPR039535">
    <property type="entry name" value="ASST-like"/>
</dbReference>
<reference evidence="2 3" key="1">
    <citation type="submission" date="2023-09" db="EMBL/GenBank/DDBJ databases">
        <title>Complete-Gapless Cercospora beticola genome.</title>
        <authorList>
            <person name="Wyatt N.A."/>
            <person name="Spanner R.E."/>
            <person name="Bolton M.D."/>
        </authorList>
    </citation>
    <scope>NUCLEOTIDE SEQUENCE [LARGE SCALE GENOMIC DNA]</scope>
    <source>
        <strain evidence="2">Cb09-40</strain>
    </source>
</reference>
<proteinExistence type="predicted"/>
<accession>A0ABZ0NQQ8</accession>
<organism evidence="2 3">
    <name type="scientific">Cercospora beticola</name>
    <name type="common">Sugarbeet leaf spot fungus</name>
    <dbReference type="NCBI Taxonomy" id="122368"/>
    <lineage>
        <taxon>Eukaryota</taxon>
        <taxon>Fungi</taxon>
        <taxon>Dikarya</taxon>
        <taxon>Ascomycota</taxon>
        <taxon>Pezizomycotina</taxon>
        <taxon>Dothideomycetes</taxon>
        <taxon>Dothideomycetidae</taxon>
        <taxon>Mycosphaerellales</taxon>
        <taxon>Mycosphaerellaceae</taxon>
        <taxon>Cercospora</taxon>
    </lineage>
</organism>
<keyword evidence="3" id="KW-1185">Reference proteome</keyword>
<dbReference type="InterPro" id="IPR053143">
    <property type="entry name" value="Arylsulfate_ST"/>
</dbReference>
<keyword evidence="1" id="KW-1133">Transmembrane helix</keyword>
<keyword evidence="1" id="KW-0812">Transmembrane</keyword>
<dbReference type="PANTHER" id="PTHR35340">
    <property type="entry name" value="PQQ ENZYME REPEAT PROTEIN-RELATED"/>
    <property type="match status" value="1"/>
</dbReference>
<name>A0ABZ0NQQ8_CERBT</name>
<evidence type="ECO:0008006" key="4">
    <source>
        <dbReference type="Google" id="ProtNLM"/>
    </source>
</evidence>
<evidence type="ECO:0000313" key="2">
    <source>
        <dbReference type="EMBL" id="WPB01884.1"/>
    </source>
</evidence>
<evidence type="ECO:0000256" key="1">
    <source>
        <dbReference type="SAM" id="Phobius"/>
    </source>
</evidence>
<dbReference type="GeneID" id="35428436"/>
<dbReference type="Pfam" id="PF14269">
    <property type="entry name" value="Arylsulfotran_2"/>
    <property type="match status" value="1"/>
</dbReference>
<dbReference type="EMBL" id="CP134187">
    <property type="protein sequence ID" value="WPB01884.1"/>
    <property type="molecule type" value="Genomic_DNA"/>
</dbReference>
<evidence type="ECO:0000313" key="3">
    <source>
        <dbReference type="Proteomes" id="UP001302367"/>
    </source>
</evidence>
<feature type="transmembrane region" description="Helical" evidence="1">
    <location>
        <begin position="566"/>
        <end position="585"/>
    </location>
</feature>
<dbReference type="PANTHER" id="PTHR35340:SF9">
    <property type="entry name" value="ASST-DOMAIN-CONTAINING PROTEIN"/>
    <property type="match status" value="1"/>
</dbReference>
<sequence>MDGPTVTHPFKSRPDIAVPYLNVTVLDRSAVSPGYIFISPFKNHISGPLIYDQFGDLVWSGSDTFSASTGSGPQAYVFEPCPYSSQASERDRHYLCMLHTFNQGGSGRGQALILDSTYRILKGIQYNGTSSALDLHELKLVDNQPGKSQSALLTQYRPIPADLSAYGVPGLGWLHDSVFQEQRLSNGAITFEWKASDHIDLNETAVAFYDGHQSDSPWDYFHINSVQKLHGSGDYLISARHASAIYLIDGKDGRIVWRLGGRRSDFRMISATTNGQGEGEQISDWFYFPHHATLLRNESGILTISLFDNGQTPKRKPRPYSRGLLLSVNEPARTVSILETYHTASQPRAAELGGSMQILENGNVLIGWGNTGCMTEYSAAPESRPVFEACVVDKKATPALYRAKKTKGWIGRPDTRPAVVAFSRRNEMEGEQNVKTAIHMSWNGATEVASWRVYGGSTTTTTPNDGEISWTELATYPRNGFETSALIESTSSLPTPLVVKVEALAADGNVLGESEMARTFVPNTMAGCDEMWCNPLPQRTKEVSLSGNSASPGIGSHHREAWQDRLMFWQILGIALCALIMGLLAKRRMRRRKDFSWR</sequence>
<dbReference type="RefSeq" id="XP_023452929.2">
    <property type="nucleotide sequence ID" value="XM_023597338.2"/>
</dbReference>